<dbReference type="SUPFAM" id="SSF55073">
    <property type="entry name" value="Nucleotide cyclase"/>
    <property type="match status" value="1"/>
</dbReference>
<evidence type="ECO:0000313" key="10">
    <source>
        <dbReference type="EMBL" id="OWF52189.1"/>
    </source>
</evidence>
<dbReference type="Pfam" id="PF07701">
    <property type="entry name" value="HNOBA"/>
    <property type="match status" value="1"/>
</dbReference>
<evidence type="ECO:0000256" key="4">
    <source>
        <dbReference type="ARBA" id="ARBA00022741"/>
    </source>
</evidence>
<accession>A0A210QU00</accession>
<organism evidence="10 11">
    <name type="scientific">Mizuhopecten yessoensis</name>
    <name type="common">Japanese scallop</name>
    <name type="synonym">Patinopecten yessoensis</name>
    <dbReference type="NCBI Taxonomy" id="6573"/>
    <lineage>
        <taxon>Eukaryota</taxon>
        <taxon>Metazoa</taxon>
        <taxon>Spiralia</taxon>
        <taxon>Lophotrochozoa</taxon>
        <taxon>Mollusca</taxon>
        <taxon>Bivalvia</taxon>
        <taxon>Autobranchia</taxon>
        <taxon>Pteriomorphia</taxon>
        <taxon>Pectinida</taxon>
        <taxon>Pectinoidea</taxon>
        <taxon>Pectinidae</taxon>
        <taxon>Mizuhopecten</taxon>
    </lineage>
</organism>
<dbReference type="SMART" id="SM00044">
    <property type="entry name" value="CYCc"/>
    <property type="match status" value="1"/>
</dbReference>
<dbReference type="Gene3D" id="3.30.450.260">
    <property type="entry name" value="Haem NO binding associated domain"/>
    <property type="match status" value="1"/>
</dbReference>
<evidence type="ECO:0000256" key="7">
    <source>
        <dbReference type="ARBA" id="ARBA00023293"/>
    </source>
</evidence>
<dbReference type="EC" id="4.6.1.2" evidence="2"/>
<dbReference type="OrthoDB" id="6127067at2759"/>
<keyword evidence="4" id="KW-0547">Nucleotide-binding</keyword>
<dbReference type="Gene3D" id="3.30.70.1230">
    <property type="entry name" value="Nucleotide cyclase"/>
    <property type="match status" value="1"/>
</dbReference>
<name>A0A210QU00_MIZYE</name>
<dbReference type="InterPro" id="IPR011644">
    <property type="entry name" value="Heme_NO-bd"/>
</dbReference>
<comment type="subcellular location">
    <subcellularLocation>
        <location evidence="1">Cytoplasm</location>
    </subcellularLocation>
</comment>
<keyword evidence="5" id="KW-0342">GTP-binding</keyword>
<dbReference type="SUPFAM" id="SSF111126">
    <property type="entry name" value="Ligand-binding domain in the NO signalling and Golgi transport"/>
    <property type="match status" value="1"/>
</dbReference>
<dbReference type="GO" id="GO:0004383">
    <property type="term" value="F:guanylate cyclase activity"/>
    <property type="evidence" value="ECO:0007669"/>
    <property type="project" value="UniProtKB-EC"/>
</dbReference>
<dbReference type="InterPro" id="IPR024096">
    <property type="entry name" value="NO_sig/Golgi_transp_ligand-bd"/>
</dbReference>
<dbReference type="AlphaFoldDB" id="A0A210QU00"/>
<dbReference type="PANTHER" id="PTHR45655">
    <property type="entry name" value="GUANYLATE CYCLASE SOLUBLE SUBUNIT BETA-2"/>
    <property type="match status" value="1"/>
</dbReference>
<evidence type="ECO:0000256" key="2">
    <source>
        <dbReference type="ARBA" id="ARBA00012202"/>
    </source>
</evidence>
<evidence type="ECO:0000256" key="5">
    <source>
        <dbReference type="ARBA" id="ARBA00023134"/>
    </source>
</evidence>
<dbReference type="InterPro" id="IPR042463">
    <property type="entry name" value="HNOB_dom_associated_sf"/>
</dbReference>
<dbReference type="Pfam" id="PF07700">
    <property type="entry name" value="HNOB"/>
    <property type="match status" value="1"/>
</dbReference>
<dbReference type="GO" id="GO:0019934">
    <property type="term" value="P:cGMP-mediated signaling"/>
    <property type="evidence" value="ECO:0007669"/>
    <property type="project" value="TreeGrafter"/>
</dbReference>
<evidence type="ECO:0000259" key="9">
    <source>
        <dbReference type="PROSITE" id="PS50125"/>
    </source>
</evidence>
<dbReference type="InterPro" id="IPR029787">
    <property type="entry name" value="Nucleotide_cyclase"/>
</dbReference>
<dbReference type="EMBL" id="NEDP02001908">
    <property type="protein sequence ID" value="OWF52189.1"/>
    <property type="molecule type" value="Genomic_DNA"/>
</dbReference>
<dbReference type="PANTHER" id="PTHR45655:SF13">
    <property type="entry name" value="SOLUBLE GUANYLATE CYCLASE GCY-32-RELATED"/>
    <property type="match status" value="1"/>
</dbReference>
<evidence type="ECO:0000256" key="3">
    <source>
        <dbReference type="ARBA" id="ARBA00022490"/>
    </source>
</evidence>
<gene>
    <name evidence="10" type="ORF">KP79_PYT20088</name>
</gene>
<dbReference type="STRING" id="6573.A0A210QU00"/>
<dbReference type="GO" id="GO:0005525">
    <property type="term" value="F:GTP binding"/>
    <property type="evidence" value="ECO:0007669"/>
    <property type="project" value="UniProtKB-KW"/>
</dbReference>
<dbReference type="Proteomes" id="UP000242188">
    <property type="component" value="Unassembled WGS sequence"/>
</dbReference>
<evidence type="ECO:0000313" key="11">
    <source>
        <dbReference type="Proteomes" id="UP000242188"/>
    </source>
</evidence>
<feature type="domain" description="Guanylate cyclase" evidence="9">
    <location>
        <begin position="424"/>
        <end position="552"/>
    </location>
</feature>
<keyword evidence="7" id="KW-0141">cGMP biosynthesis</keyword>
<keyword evidence="11" id="KW-1185">Reference proteome</keyword>
<proteinExistence type="predicted"/>
<dbReference type="Pfam" id="PF00211">
    <property type="entry name" value="Guanylate_cyc"/>
    <property type="match status" value="1"/>
</dbReference>
<dbReference type="GO" id="GO:0008074">
    <property type="term" value="C:guanylate cyclase complex, soluble"/>
    <property type="evidence" value="ECO:0007669"/>
    <property type="project" value="TreeGrafter"/>
</dbReference>
<protein>
    <recommendedName>
        <fullName evidence="2">guanylate cyclase</fullName>
        <ecNumber evidence="2">4.6.1.2</ecNumber>
    </recommendedName>
</protein>
<feature type="region of interest" description="Disordered" evidence="8">
    <location>
        <begin position="623"/>
        <end position="656"/>
    </location>
</feature>
<dbReference type="InterPro" id="IPR011645">
    <property type="entry name" value="HNOB_dom_associated"/>
</dbReference>
<dbReference type="GO" id="GO:0070482">
    <property type="term" value="P:response to oxygen levels"/>
    <property type="evidence" value="ECO:0007669"/>
    <property type="project" value="TreeGrafter"/>
</dbReference>
<evidence type="ECO:0000256" key="1">
    <source>
        <dbReference type="ARBA" id="ARBA00004496"/>
    </source>
</evidence>
<evidence type="ECO:0000256" key="6">
    <source>
        <dbReference type="ARBA" id="ARBA00023239"/>
    </source>
</evidence>
<comment type="caution">
    <text evidence="10">The sequence shown here is derived from an EMBL/GenBank/DDBJ whole genome shotgun (WGS) entry which is preliminary data.</text>
</comment>
<dbReference type="GO" id="GO:0020037">
    <property type="term" value="F:heme binding"/>
    <property type="evidence" value="ECO:0007669"/>
    <property type="project" value="InterPro"/>
</dbReference>
<dbReference type="PROSITE" id="PS50125">
    <property type="entry name" value="GUANYLATE_CYCLASE_2"/>
    <property type="match status" value="1"/>
</dbReference>
<keyword evidence="3" id="KW-0963">Cytoplasm</keyword>
<dbReference type="InterPro" id="IPR038158">
    <property type="entry name" value="H-NOX_domain_sf"/>
</dbReference>
<dbReference type="CDD" id="cd07302">
    <property type="entry name" value="CHD"/>
    <property type="match status" value="1"/>
</dbReference>
<dbReference type="InterPro" id="IPR001054">
    <property type="entry name" value="A/G_cyclase"/>
</dbReference>
<dbReference type="Gene3D" id="3.90.1520.10">
    <property type="entry name" value="H-NOX domain"/>
    <property type="match status" value="1"/>
</dbReference>
<keyword evidence="6" id="KW-0456">Lyase</keyword>
<reference evidence="10 11" key="1">
    <citation type="journal article" date="2017" name="Nat. Ecol. Evol.">
        <title>Scallop genome provides insights into evolution of bilaterian karyotype and development.</title>
        <authorList>
            <person name="Wang S."/>
            <person name="Zhang J."/>
            <person name="Jiao W."/>
            <person name="Li J."/>
            <person name="Xun X."/>
            <person name="Sun Y."/>
            <person name="Guo X."/>
            <person name="Huan P."/>
            <person name="Dong B."/>
            <person name="Zhang L."/>
            <person name="Hu X."/>
            <person name="Sun X."/>
            <person name="Wang J."/>
            <person name="Zhao C."/>
            <person name="Wang Y."/>
            <person name="Wang D."/>
            <person name="Huang X."/>
            <person name="Wang R."/>
            <person name="Lv J."/>
            <person name="Li Y."/>
            <person name="Zhang Z."/>
            <person name="Liu B."/>
            <person name="Lu W."/>
            <person name="Hui Y."/>
            <person name="Liang J."/>
            <person name="Zhou Z."/>
            <person name="Hou R."/>
            <person name="Li X."/>
            <person name="Liu Y."/>
            <person name="Li H."/>
            <person name="Ning X."/>
            <person name="Lin Y."/>
            <person name="Zhao L."/>
            <person name="Xing Q."/>
            <person name="Dou J."/>
            <person name="Li Y."/>
            <person name="Mao J."/>
            <person name="Guo H."/>
            <person name="Dou H."/>
            <person name="Li T."/>
            <person name="Mu C."/>
            <person name="Jiang W."/>
            <person name="Fu Q."/>
            <person name="Fu X."/>
            <person name="Miao Y."/>
            <person name="Liu J."/>
            <person name="Yu Q."/>
            <person name="Li R."/>
            <person name="Liao H."/>
            <person name="Li X."/>
            <person name="Kong Y."/>
            <person name="Jiang Z."/>
            <person name="Chourrout D."/>
            <person name="Li R."/>
            <person name="Bao Z."/>
        </authorList>
    </citation>
    <scope>NUCLEOTIDE SEQUENCE [LARGE SCALE GENOMIC DNA]</scope>
    <source>
        <strain evidence="10 11">PY_sf001</strain>
    </source>
</reference>
<evidence type="ECO:0000256" key="8">
    <source>
        <dbReference type="SAM" id="MobiDB-lite"/>
    </source>
</evidence>
<sequence length="656" mass="74585">MEFLNKNSYDELIRNLGSNTLDFVQNLDYVQTYLKEEYQEEVMPSFRCEGDSVSDRMTLHYYSVRPGYICFITGFLTAVAKSQFGMQLTTSIISITAESVAQESGYREHVIINILAKKPEEKPDTEGPPTFVAQTPKNAERQILKTDVDAVRARLEEILRTQGEDALPLNKYRSAKAKWKAIAKISLFSRGFVASYPHQSAINPKMFIDVFPYHLVFDSDMKLYQTGVRLQKMMPSIRSRMAKVTDFFTLKYPRCTDFTFENIKNFIMCPFILEVQKDRLAKDFLHYGPFQVKGQMFFLMDRNFFFFICSPVVRSWPDLEKRDMKMADIPIWDATRDFLLTDLTYRIAAGQTTVVQQDTTLLLEQQRLMALSIEDKEHVTRLQKDLNSEKNRNDNLYHAFLPRQLANMIREGRVYQGEYFPEMTALFCDVVQFINLVSNCKPSDVVGVLNSLYTRFDKVTKVHDTYRVESIGDAYFVVAGVPEKIDNHAERIANTALGMMHLSHEVANPMTGGKIMIRIGIHTGSMVCGVVGTRLPRFIVLGETAVVASKMESHGEPGKIHISPSTYRLLKGKGFTMEDRGRIELRGFGPIGTFFLTGNEHAADDDLVGRSKLTNQDIAFINEGHAHDHKKANQTPSSGVGSRPPTGDSEFATFAY</sequence>